<sequence>MGKNKYYCKIDGVVHNLSDVQEVLDGKSERNITLIMNEEHGMDIVSANTFESVLRFHNNEIPSDYNEALRRWQEYNQARMPKSPPKPHCPRCGSINIKKLRRFVDPDMVTTGLVGSVDFVPFKSYRCNNCRYTW</sequence>
<name>C0BX95_9FIRM</name>
<keyword evidence="2" id="KW-1185">Reference proteome</keyword>
<reference evidence="1" key="2">
    <citation type="submission" date="2013-06" db="EMBL/GenBank/DDBJ databases">
        <title>Draft genome sequence of Clostridium hylemonae (DSM 15053).</title>
        <authorList>
            <person name="Sudarsanam P."/>
            <person name="Ley R."/>
            <person name="Guruge J."/>
            <person name="Turnbaugh P.J."/>
            <person name="Mahowald M."/>
            <person name="Liep D."/>
            <person name="Gordon J."/>
        </authorList>
    </citation>
    <scope>NUCLEOTIDE SEQUENCE</scope>
    <source>
        <strain evidence="1">DSM 15053</strain>
    </source>
</reference>
<evidence type="ECO:0000313" key="1">
    <source>
        <dbReference type="EMBL" id="EEG75457.1"/>
    </source>
</evidence>
<dbReference type="RefSeq" id="WP_006441764.1">
    <property type="nucleotide sequence ID" value="NZ_CP036524.1"/>
</dbReference>
<gene>
    <name evidence="1" type="ORF">CLOHYLEM_04432</name>
</gene>
<reference evidence="1" key="1">
    <citation type="submission" date="2009-02" db="EMBL/GenBank/DDBJ databases">
        <authorList>
            <person name="Fulton L."/>
            <person name="Clifton S."/>
            <person name="Fulton B."/>
            <person name="Xu J."/>
            <person name="Minx P."/>
            <person name="Pepin K.H."/>
            <person name="Johnson M."/>
            <person name="Bhonagiri V."/>
            <person name="Nash W.E."/>
            <person name="Mardis E.R."/>
            <person name="Wilson R.K."/>
        </authorList>
    </citation>
    <scope>NUCLEOTIDE SEQUENCE [LARGE SCALE GENOMIC DNA]</scope>
    <source>
        <strain evidence="1">DSM 15053</strain>
    </source>
</reference>
<evidence type="ECO:0000313" key="2">
    <source>
        <dbReference type="Proteomes" id="UP000004893"/>
    </source>
</evidence>
<dbReference type="HOGENOM" id="CLU_1903026_0_0_9"/>
<proteinExistence type="predicted"/>
<dbReference type="EMBL" id="ABYI02000009">
    <property type="protein sequence ID" value="EEG75457.1"/>
    <property type="molecule type" value="Genomic_DNA"/>
</dbReference>
<dbReference type="AlphaFoldDB" id="C0BX95"/>
<accession>C0BX95</accession>
<protein>
    <submittedName>
        <fullName evidence="1">Uncharacterized protein</fullName>
    </submittedName>
</protein>
<organism evidence="1 2">
    <name type="scientific">[Clostridium] hylemonae DSM 15053</name>
    <dbReference type="NCBI Taxonomy" id="553973"/>
    <lineage>
        <taxon>Bacteria</taxon>
        <taxon>Bacillati</taxon>
        <taxon>Bacillota</taxon>
        <taxon>Clostridia</taxon>
        <taxon>Lachnospirales</taxon>
        <taxon>Lachnospiraceae</taxon>
    </lineage>
</organism>
<dbReference type="Proteomes" id="UP000004893">
    <property type="component" value="Unassembled WGS sequence"/>
</dbReference>
<dbReference type="OrthoDB" id="2076959at2"/>
<comment type="caution">
    <text evidence="1">The sequence shown here is derived from an EMBL/GenBank/DDBJ whole genome shotgun (WGS) entry which is preliminary data.</text>
</comment>